<reference evidence="2 3" key="1">
    <citation type="submission" date="2022-08" db="EMBL/GenBank/DDBJ databases">
        <title>Reclassification of Massilia species as members of the genera Telluria, Duganella, Pseudoduganella, Mokoshia gen. nov. and Zemynaea gen. nov. using orthogonal and non-orthogonal genome-based approaches.</title>
        <authorList>
            <person name="Bowman J.P."/>
        </authorList>
    </citation>
    <scope>NUCLEOTIDE SEQUENCE [LARGE SCALE GENOMIC DNA]</scope>
    <source>
        <strain evidence="2 3">LMG 28164</strain>
    </source>
</reference>
<protein>
    <submittedName>
        <fullName evidence="2">GNAT family N-acetyltransferase</fullName>
    </submittedName>
</protein>
<dbReference type="Pfam" id="PF00583">
    <property type="entry name" value="Acetyltransf_1"/>
    <property type="match status" value="1"/>
</dbReference>
<feature type="domain" description="N-acetyltransferase" evidence="1">
    <location>
        <begin position="22"/>
        <end position="188"/>
    </location>
</feature>
<evidence type="ECO:0000259" key="1">
    <source>
        <dbReference type="PROSITE" id="PS51186"/>
    </source>
</evidence>
<gene>
    <name evidence="2" type="ORF">NX782_17910</name>
</gene>
<dbReference type="Gene3D" id="3.40.630.30">
    <property type="match status" value="1"/>
</dbReference>
<dbReference type="SUPFAM" id="SSF55729">
    <property type="entry name" value="Acyl-CoA N-acyltransferases (Nat)"/>
    <property type="match status" value="1"/>
</dbReference>
<accession>A0ABT2AA36</accession>
<sequence>MQDKPLRRWLHNLIGKHGRQPVLVKALSERDRRRVLRHFMALDSSDRLLRFGSMLPDDAVEKYVGKIDFAKDIVFGVINRRFQLVGVGHLAFMDKQAHPDSLHVTEKEKVAEFGVSVSASARGKGVGTRLFERAAMHCRNSDVDTLYMQCLSSNRTMMHIARKAGMEIKREYGEADAHLHLPPPSPSSVLAEALEEQMAKIDYTVKLAQKIRSRFRRSAGPSSP</sequence>
<dbReference type="RefSeq" id="WP_258846844.1">
    <property type="nucleotide sequence ID" value="NZ_JANUGX010000023.1"/>
</dbReference>
<name>A0ABT2AA36_9BURK</name>
<evidence type="ECO:0000313" key="2">
    <source>
        <dbReference type="EMBL" id="MCS0591069.1"/>
    </source>
</evidence>
<dbReference type="Proteomes" id="UP001205560">
    <property type="component" value="Unassembled WGS sequence"/>
</dbReference>
<evidence type="ECO:0000313" key="3">
    <source>
        <dbReference type="Proteomes" id="UP001205560"/>
    </source>
</evidence>
<keyword evidence="3" id="KW-1185">Reference proteome</keyword>
<dbReference type="InterPro" id="IPR016181">
    <property type="entry name" value="Acyl_CoA_acyltransferase"/>
</dbReference>
<organism evidence="2 3">
    <name type="scientific">Massilia norwichensis</name>
    <dbReference type="NCBI Taxonomy" id="1442366"/>
    <lineage>
        <taxon>Bacteria</taxon>
        <taxon>Pseudomonadati</taxon>
        <taxon>Pseudomonadota</taxon>
        <taxon>Betaproteobacteria</taxon>
        <taxon>Burkholderiales</taxon>
        <taxon>Oxalobacteraceae</taxon>
        <taxon>Telluria group</taxon>
        <taxon>Massilia</taxon>
    </lineage>
</organism>
<dbReference type="EMBL" id="JANUGX010000023">
    <property type="protein sequence ID" value="MCS0591069.1"/>
    <property type="molecule type" value="Genomic_DNA"/>
</dbReference>
<dbReference type="InterPro" id="IPR000182">
    <property type="entry name" value="GNAT_dom"/>
</dbReference>
<comment type="caution">
    <text evidence="2">The sequence shown here is derived from an EMBL/GenBank/DDBJ whole genome shotgun (WGS) entry which is preliminary data.</text>
</comment>
<proteinExistence type="predicted"/>
<dbReference type="PROSITE" id="PS51186">
    <property type="entry name" value="GNAT"/>
    <property type="match status" value="1"/>
</dbReference>
<dbReference type="CDD" id="cd04301">
    <property type="entry name" value="NAT_SF"/>
    <property type="match status" value="1"/>
</dbReference>